<protein>
    <submittedName>
        <fullName evidence="4">NUDIX domain-containing protein</fullName>
    </submittedName>
</protein>
<dbReference type="PANTHER" id="PTHR43046">
    <property type="entry name" value="GDP-MANNOSE MANNOSYL HYDROLASE"/>
    <property type="match status" value="1"/>
</dbReference>
<evidence type="ECO:0000256" key="1">
    <source>
        <dbReference type="ARBA" id="ARBA00001946"/>
    </source>
</evidence>
<evidence type="ECO:0000259" key="3">
    <source>
        <dbReference type="PROSITE" id="PS51462"/>
    </source>
</evidence>
<evidence type="ECO:0000313" key="5">
    <source>
        <dbReference type="Proteomes" id="UP000199149"/>
    </source>
</evidence>
<dbReference type="SUPFAM" id="SSF55811">
    <property type="entry name" value="Nudix"/>
    <property type="match status" value="1"/>
</dbReference>
<gene>
    <name evidence="4" type="ORF">SAMN05421738_102131</name>
</gene>
<dbReference type="InterPro" id="IPR015797">
    <property type="entry name" value="NUDIX_hydrolase-like_dom_sf"/>
</dbReference>
<dbReference type="CDD" id="cd04690">
    <property type="entry name" value="NUDIX_Hydrolase"/>
    <property type="match status" value="1"/>
</dbReference>
<dbReference type="Pfam" id="PF00293">
    <property type="entry name" value="NUDIX"/>
    <property type="match status" value="1"/>
</dbReference>
<dbReference type="EMBL" id="FOUZ01000002">
    <property type="protein sequence ID" value="SFM73934.1"/>
    <property type="molecule type" value="Genomic_DNA"/>
</dbReference>
<dbReference type="PROSITE" id="PS51462">
    <property type="entry name" value="NUDIX"/>
    <property type="match status" value="1"/>
</dbReference>
<accession>A0A1I4TB26</accession>
<dbReference type="Proteomes" id="UP000199149">
    <property type="component" value="Unassembled WGS sequence"/>
</dbReference>
<dbReference type="GO" id="GO:0016787">
    <property type="term" value="F:hydrolase activity"/>
    <property type="evidence" value="ECO:0007669"/>
    <property type="project" value="UniProtKB-KW"/>
</dbReference>
<dbReference type="PANTHER" id="PTHR43046:SF2">
    <property type="entry name" value="8-OXO-DGTP DIPHOSPHATASE-RELATED"/>
    <property type="match status" value="1"/>
</dbReference>
<dbReference type="STRING" id="684065.SAMN05421738_102131"/>
<dbReference type="AlphaFoldDB" id="A0A1I4TB26"/>
<feature type="domain" description="Nudix hydrolase" evidence="3">
    <location>
        <begin position="1"/>
        <end position="129"/>
    </location>
</feature>
<dbReference type="OrthoDB" id="9789605at2"/>
<organism evidence="4 5">
    <name type="scientific">Algoriella xinjiangensis</name>
    <dbReference type="NCBI Taxonomy" id="684065"/>
    <lineage>
        <taxon>Bacteria</taxon>
        <taxon>Pseudomonadati</taxon>
        <taxon>Bacteroidota</taxon>
        <taxon>Flavobacteriia</taxon>
        <taxon>Flavobacteriales</taxon>
        <taxon>Weeksellaceae</taxon>
        <taxon>Algoriella</taxon>
    </lineage>
</organism>
<dbReference type="RefSeq" id="WP_092906123.1">
    <property type="nucleotide sequence ID" value="NZ_FOUZ01000002.1"/>
</dbReference>
<proteinExistence type="predicted"/>
<keyword evidence="2" id="KW-0378">Hydrolase</keyword>
<dbReference type="Gene3D" id="3.90.79.10">
    <property type="entry name" value="Nucleoside Triphosphate Pyrophosphohydrolase"/>
    <property type="match status" value="1"/>
</dbReference>
<comment type="cofactor">
    <cofactor evidence="1">
        <name>Mg(2+)</name>
        <dbReference type="ChEBI" id="CHEBI:18420"/>
    </cofactor>
</comment>
<reference evidence="5" key="1">
    <citation type="submission" date="2016-10" db="EMBL/GenBank/DDBJ databases">
        <authorList>
            <person name="Varghese N."/>
            <person name="Submissions S."/>
        </authorList>
    </citation>
    <scope>NUCLEOTIDE SEQUENCE [LARGE SCALE GENOMIC DNA]</scope>
    <source>
        <strain evidence="5">XJ109</strain>
    </source>
</reference>
<name>A0A1I4TB26_9FLAO</name>
<keyword evidence="5" id="KW-1185">Reference proteome</keyword>
<sequence>MIQLPTVGLLVIKENKLLLTYSRNKKAWYLPGGKIDDSETSLSALVREIKEELSLDLIEENLNYYCHITAEAFGENNLLMEQDCYLYQLNEEIKPTNEIEAVNYFSFDDYLKEEIQVIGVIKVFENLKKDNLLH</sequence>
<dbReference type="InterPro" id="IPR000086">
    <property type="entry name" value="NUDIX_hydrolase_dom"/>
</dbReference>
<evidence type="ECO:0000256" key="2">
    <source>
        <dbReference type="ARBA" id="ARBA00022801"/>
    </source>
</evidence>
<evidence type="ECO:0000313" key="4">
    <source>
        <dbReference type="EMBL" id="SFM73934.1"/>
    </source>
</evidence>